<evidence type="ECO:0000256" key="3">
    <source>
        <dbReference type="ARBA" id="ARBA00024867"/>
    </source>
</evidence>
<gene>
    <name evidence="6" type="ordered locus">Slip_2311</name>
</gene>
<dbReference type="eggNOG" id="COG2204">
    <property type="taxonomic scope" value="Bacteria"/>
</dbReference>
<dbReference type="Pfam" id="PF00072">
    <property type="entry name" value="Response_reg"/>
    <property type="match status" value="1"/>
</dbReference>
<comment type="function">
    <text evidence="3">May play the central regulatory role in sporulation. It may be an element of the effector pathway responsible for the activation of sporulation genes in response to nutritional stress. Spo0A may act in concert with spo0H (a sigma factor) to control the expression of some genes that are critical to the sporulation process.</text>
</comment>
<dbReference type="AlphaFoldDB" id="D7CK66"/>
<evidence type="ECO:0000256" key="4">
    <source>
        <dbReference type="PROSITE-ProRule" id="PRU00169"/>
    </source>
</evidence>
<keyword evidence="2 4" id="KW-0597">Phosphoprotein</keyword>
<dbReference type="Gene3D" id="3.40.50.2300">
    <property type="match status" value="1"/>
</dbReference>
<dbReference type="PANTHER" id="PTHR44591">
    <property type="entry name" value="STRESS RESPONSE REGULATOR PROTEIN 1"/>
    <property type="match status" value="1"/>
</dbReference>
<feature type="modified residue" description="4-aspartylphosphate" evidence="4">
    <location>
        <position position="53"/>
    </location>
</feature>
<dbReference type="Proteomes" id="UP000000378">
    <property type="component" value="Chromosome"/>
</dbReference>
<evidence type="ECO:0000256" key="1">
    <source>
        <dbReference type="ARBA" id="ARBA00018672"/>
    </source>
</evidence>
<evidence type="ECO:0000313" key="6">
    <source>
        <dbReference type="EMBL" id="ADI03050.1"/>
    </source>
</evidence>
<dbReference type="PROSITE" id="PS50110">
    <property type="entry name" value="RESPONSE_REGULATORY"/>
    <property type="match status" value="1"/>
</dbReference>
<dbReference type="RefSeq" id="WP_013176452.1">
    <property type="nucleotide sequence ID" value="NC_014220.1"/>
</dbReference>
<dbReference type="STRING" id="643648.Slip_2311"/>
<proteinExistence type="predicted"/>
<keyword evidence="7" id="KW-1185">Reference proteome</keyword>
<dbReference type="InterPro" id="IPR050595">
    <property type="entry name" value="Bact_response_regulator"/>
</dbReference>
<dbReference type="HOGENOM" id="CLU_000445_69_8_9"/>
<evidence type="ECO:0000313" key="7">
    <source>
        <dbReference type="Proteomes" id="UP000000378"/>
    </source>
</evidence>
<protein>
    <recommendedName>
        <fullName evidence="1">Stage 0 sporulation protein A homolog</fullName>
    </recommendedName>
</protein>
<reference evidence="6 7" key="2">
    <citation type="journal article" date="2010" name="Stand. Genomic Sci.">
        <title>Complete genome sequence of Syntrophothermus lipocalidus type strain (TGB-C1).</title>
        <authorList>
            <person name="Djao O.D."/>
            <person name="Zhang X."/>
            <person name="Lucas S."/>
            <person name="Lapidus A."/>
            <person name="Del Rio T.G."/>
            <person name="Nolan M."/>
            <person name="Tice H."/>
            <person name="Cheng J.F."/>
            <person name="Han C."/>
            <person name="Tapia R."/>
            <person name="Goodwin L."/>
            <person name="Pitluck S."/>
            <person name="Liolios K."/>
            <person name="Ivanova N."/>
            <person name="Mavromatis K."/>
            <person name="Mikhailova N."/>
            <person name="Ovchinnikova G."/>
            <person name="Pati A."/>
            <person name="Brambilla E."/>
            <person name="Chen A."/>
            <person name="Palaniappan K."/>
            <person name="Land M."/>
            <person name="Hauser L."/>
            <person name="Chang Y.J."/>
            <person name="Jeffries C.D."/>
            <person name="Rohde M."/>
            <person name="Sikorski J."/>
            <person name="Spring S."/>
            <person name="Goker M."/>
            <person name="Detter J.C."/>
            <person name="Woyke T."/>
            <person name="Bristow J."/>
            <person name="Eisen J.A."/>
            <person name="Markowitz V."/>
            <person name="Hugenholtz P."/>
            <person name="Kyrpides N.C."/>
            <person name="Klenk H.P."/>
        </authorList>
    </citation>
    <scope>NUCLEOTIDE SEQUENCE [LARGE SCALE GENOMIC DNA]</scope>
    <source>
        <strain evidence="7">DSM 12680 / TGB-C1</strain>
    </source>
</reference>
<dbReference type="KEGG" id="slp:Slip_2311"/>
<reference evidence="7" key="1">
    <citation type="journal article" date="2010" name="Stand. Genomic Sci.">
        <title>Complete genome sequence of Syntrophothermus lipocalidus type strain (TGB-C1T).</title>
        <authorList>
            <consortium name="US DOE Joint Genome Institute (JGI-PGF)"/>
            <person name="Djao O."/>
            <person name="Zhang X."/>
            <person name="Lucas S."/>
            <person name="Lapidus A."/>
            <person name="Glavina Del Rio T."/>
            <person name="Nolan M."/>
            <person name="Tice H."/>
            <person name="Cheng J."/>
            <person name="Han C."/>
            <person name="Tapia R."/>
            <person name="Goodwin L."/>
            <person name="Pitluck S."/>
            <person name="Liolios K."/>
            <person name="Ivanova N."/>
            <person name="Mavromatis K."/>
            <person name="Mikhailova N."/>
            <person name="Ovchinnikova G."/>
            <person name="Pati A."/>
            <person name="Brambilla E."/>
            <person name="Chen A."/>
            <person name="Palaniappan K."/>
            <person name="Land M."/>
            <person name="Hauser L."/>
            <person name="Chang Y."/>
            <person name="Jeffries C."/>
            <person name="Rohde M."/>
            <person name="Sikorski J."/>
            <person name="Spring S."/>
            <person name="Goker M."/>
            <person name="Detter J."/>
            <person name="Woyke T."/>
            <person name="Bristow J."/>
            <person name="Eisen J."/>
            <person name="Markowitz V."/>
            <person name="Hugenholtz P."/>
            <person name="Kyrpides N."/>
            <person name="Klenk H."/>
        </authorList>
    </citation>
    <scope>NUCLEOTIDE SEQUENCE [LARGE SCALE GENOMIC DNA]</scope>
    <source>
        <strain evidence="7">DSM 12680 / TGB-C1</strain>
    </source>
</reference>
<accession>D7CK66</accession>
<feature type="domain" description="Response regulatory" evidence="5">
    <location>
        <begin position="4"/>
        <end position="118"/>
    </location>
</feature>
<dbReference type="OrthoDB" id="9808843at2"/>
<dbReference type="InterPro" id="IPR001789">
    <property type="entry name" value="Sig_transdc_resp-reg_receiver"/>
</dbReference>
<dbReference type="InterPro" id="IPR011006">
    <property type="entry name" value="CheY-like_superfamily"/>
</dbReference>
<name>D7CK66_SYNLT</name>
<dbReference type="GO" id="GO:0000160">
    <property type="term" value="P:phosphorelay signal transduction system"/>
    <property type="evidence" value="ECO:0007669"/>
    <property type="project" value="InterPro"/>
</dbReference>
<organism evidence="6 7">
    <name type="scientific">Syntrophothermus lipocalidus (strain DSM 12680 / TGB-C1)</name>
    <dbReference type="NCBI Taxonomy" id="643648"/>
    <lineage>
        <taxon>Bacteria</taxon>
        <taxon>Bacillati</taxon>
        <taxon>Bacillota</taxon>
        <taxon>Clostridia</taxon>
        <taxon>Eubacteriales</taxon>
        <taxon>Syntrophomonadaceae</taxon>
        <taxon>Syntrophothermus</taxon>
    </lineage>
</organism>
<sequence>MARRMLVVDDQKGIRRLLEELFKQEGFEVTVAADGRQAVEEVRKSIPDIVLMDMKMPNMNGIEASEEILNISENIPIILMTAYGEIELIEKSQKIGVRRYIVKPFDISVLREMVAEELG</sequence>
<evidence type="ECO:0000256" key="2">
    <source>
        <dbReference type="ARBA" id="ARBA00022553"/>
    </source>
</evidence>
<dbReference type="SUPFAM" id="SSF52172">
    <property type="entry name" value="CheY-like"/>
    <property type="match status" value="1"/>
</dbReference>
<dbReference type="PANTHER" id="PTHR44591:SF3">
    <property type="entry name" value="RESPONSE REGULATORY DOMAIN-CONTAINING PROTEIN"/>
    <property type="match status" value="1"/>
</dbReference>
<dbReference type="EMBL" id="CP002048">
    <property type="protein sequence ID" value="ADI03050.1"/>
    <property type="molecule type" value="Genomic_DNA"/>
</dbReference>
<evidence type="ECO:0000259" key="5">
    <source>
        <dbReference type="PROSITE" id="PS50110"/>
    </source>
</evidence>
<dbReference type="SMART" id="SM00448">
    <property type="entry name" value="REC"/>
    <property type="match status" value="1"/>
</dbReference>